<sequence>MNDQNRLRSRLVKLEEMVVVLATLRLSSYCFIYFLPNGSGSFPVVRDNWQCKSQIEAKLTIFIFTSYQNYI</sequence>
<evidence type="ECO:0000313" key="1">
    <source>
        <dbReference type="EMBL" id="KRX26249.1"/>
    </source>
</evidence>
<reference evidence="1 2" key="1">
    <citation type="submission" date="2015-01" db="EMBL/GenBank/DDBJ databases">
        <title>Evolution of Trichinella species and genotypes.</title>
        <authorList>
            <person name="Korhonen P.K."/>
            <person name="Edoardo P."/>
            <person name="Giuseppe L.R."/>
            <person name="Gasser R.B."/>
        </authorList>
    </citation>
    <scope>NUCLEOTIDE SEQUENCE [LARGE SCALE GENOMIC DNA]</scope>
    <source>
        <strain evidence="1">ISS37</strain>
    </source>
</reference>
<protein>
    <submittedName>
        <fullName evidence="1">Uncharacterized protein</fullName>
    </submittedName>
</protein>
<evidence type="ECO:0000313" key="2">
    <source>
        <dbReference type="Proteomes" id="UP000054630"/>
    </source>
</evidence>
<comment type="caution">
    <text evidence="1">The sequence shown here is derived from an EMBL/GenBank/DDBJ whole genome shotgun (WGS) entry which is preliminary data.</text>
</comment>
<dbReference type="AlphaFoldDB" id="A0A0V0SHG2"/>
<organism evidence="1 2">
    <name type="scientific">Trichinella nelsoni</name>
    <dbReference type="NCBI Taxonomy" id="6336"/>
    <lineage>
        <taxon>Eukaryota</taxon>
        <taxon>Metazoa</taxon>
        <taxon>Ecdysozoa</taxon>
        <taxon>Nematoda</taxon>
        <taxon>Enoplea</taxon>
        <taxon>Dorylaimia</taxon>
        <taxon>Trichinellida</taxon>
        <taxon>Trichinellidae</taxon>
        <taxon>Trichinella</taxon>
    </lineage>
</organism>
<gene>
    <name evidence="1" type="ORF">T07_2620</name>
</gene>
<dbReference type="EMBL" id="JYDL01000008">
    <property type="protein sequence ID" value="KRX26249.1"/>
    <property type="molecule type" value="Genomic_DNA"/>
</dbReference>
<accession>A0A0V0SHG2</accession>
<proteinExistence type="predicted"/>
<name>A0A0V0SHG2_9BILA</name>
<keyword evidence="2" id="KW-1185">Reference proteome</keyword>
<dbReference type="Proteomes" id="UP000054630">
    <property type="component" value="Unassembled WGS sequence"/>
</dbReference>